<organism evidence="3 4">
    <name type="scientific">Microbacterium bandirmense</name>
    <dbReference type="NCBI Taxonomy" id="3122050"/>
    <lineage>
        <taxon>Bacteria</taxon>
        <taxon>Bacillati</taxon>
        <taxon>Actinomycetota</taxon>
        <taxon>Actinomycetes</taxon>
        <taxon>Micrococcales</taxon>
        <taxon>Microbacteriaceae</taxon>
        <taxon>Microbacterium</taxon>
    </lineage>
</organism>
<evidence type="ECO:0008006" key="5">
    <source>
        <dbReference type="Google" id="ProtNLM"/>
    </source>
</evidence>
<feature type="region of interest" description="Disordered" evidence="1">
    <location>
        <begin position="203"/>
        <end position="232"/>
    </location>
</feature>
<evidence type="ECO:0000313" key="4">
    <source>
        <dbReference type="Proteomes" id="UP001371224"/>
    </source>
</evidence>
<dbReference type="RefSeq" id="WP_337333012.1">
    <property type="nucleotide sequence ID" value="NZ_JBBDGM010000013.1"/>
</dbReference>
<evidence type="ECO:0000313" key="3">
    <source>
        <dbReference type="EMBL" id="MEJ1089365.1"/>
    </source>
</evidence>
<reference evidence="3 4" key="1">
    <citation type="submission" date="2024-02" db="EMBL/GenBank/DDBJ databases">
        <authorList>
            <person name="Saticioglu I.B."/>
        </authorList>
    </citation>
    <scope>NUCLEOTIDE SEQUENCE [LARGE SCALE GENOMIC DNA]</scope>
    <source>
        <strain evidence="3 4">Mu-80</strain>
    </source>
</reference>
<protein>
    <recommendedName>
        <fullName evidence="5">Lipoprotein</fullName>
    </recommendedName>
</protein>
<keyword evidence="2" id="KW-0732">Signal</keyword>
<evidence type="ECO:0000256" key="1">
    <source>
        <dbReference type="SAM" id="MobiDB-lite"/>
    </source>
</evidence>
<proteinExistence type="predicted"/>
<evidence type="ECO:0000256" key="2">
    <source>
        <dbReference type="SAM" id="SignalP"/>
    </source>
</evidence>
<accession>A0ABU8LED7</accession>
<sequence length="232" mass="24361">MRESIRRGLMAAMAVGTVVAMTGCSVADATPTGDALYRDGERNFVEYATAMHSVIMAVHTGDWVVDTYGASPIECDTEAGASGYTFSWVRLLAQDDIDVDAVVASATAAFEAVDADAGTATYGEGDAQEVNVIGTGGSVGRGVVTIRPARGQIEVTATPGCFPGSAADLSDMVFGGLVYDTAWQRFPAVEGPDWQPRFYFPEDTSPVYREADGTPVQPPPTPAEFPVAPYGD</sequence>
<feature type="signal peptide" evidence="2">
    <location>
        <begin position="1"/>
        <end position="29"/>
    </location>
</feature>
<name>A0ABU8LED7_9MICO</name>
<comment type="caution">
    <text evidence="3">The sequence shown here is derived from an EMBL/GenBank/DDBJ whole genome shotgun (WGS) entry which is preliminary data.</text>
</comment>
<feature type="chain" id="PRO_5045294134" description="Lipoprotein" evidence="2">
    <location>
        <begin position="30"/>
        <end position="232"/>
    </location>
</feature>
<gene>
    <name evidence="3" type="ORF">WDU99_13675</name>
</gene>
<dbReference type="PROSITE" id="PS51257">
    <property type="entry name" value="PROKAR_LIPOPROTEIN"/>
    <property type="match status" value="1"/>
</dbReference>
<dbReference type="EMBL" id="JBBDGM010000013">
    <property type="protein sequence ID" value="MEJ1089365.1"/>
    <property type="molecule type" value="Genomic_DNA"/>
</dbReference>
<dbReference type="Proteomes" id="UP001371224">
    <property type="component" value="Unassembled WGS sequence"/>
</dbReference>
<keyword evidence="4" id="KW-1185">Reference proteome</keyword>